<evidence type="ECO:0000256" key="1">
    <source>
        <dbReference type="SAM" id="Phobius"/>
    </source>
</evidence>
<proteinExistence type="predicted"/>
<keyword evidence="1" id="KW-1133">Transmembrane helix</keyword>
<gene>
    <name evidence="2" type="ORF">ACFP1H_05130</name>
</gene>
<keyword evidence="3" id="KW-1185">Reference proteome</keyword>
<protein>
    <submittedName>
        <fullName evidence="2">GGDEF domain-containing protein</fullName>
    </submittedName>
</protein>
<accession>A0ABW1T8K3</accession>
<dbReference type="InterPro" id="IPR043128">
    <property type="entry name" value="Rev_trsase/Diguanyl_cyclase"/>
</dbReference>
<dbReference type="Gene3D" id="3.30.70.270">
    <property type="match status" value="1"/>
</dbReference>
<comment type="caution">
    <text evidence="2">The sequence shown here is derived from an EMBL/GenBank/DDBJ whole genome shotgun (WGS) entry which is preliminary data.</text>
</comment>
<keyword evidence="1" id="KW-0812">Transmembrane</keyword>
<organism evidence="2 3">
    <name type="scientific">Secundilactobacillus hailunensis</name>
    <dbReference type="NCBI Taxonomy" id="2559923"/>
    <lineage>
        <taxon>Bacteria</taxon>
        <taxon>Bacillati</taxon>
        <taxon>Bacillota</taxon>
        <taxon>Bacilli</taxon>
        <taxon>Lactobacillales</taxon>
        <taxon>Lactobacillaceae</taxon>
        <taxon>Secundilactobacillus</taxon>
    </lineage>
</organism>
<name>A0ABW1T8K3_9LACO</name>
<evidence type="ECO:0000313" key="3">
    <source>
        <dbReference type="Proteomes" id="UP001596190"/>
    </source>
</evidence>
<dbReference type="EMBL" id="JBHSSA010000041">
    <property type="protein sequence ID" value="MFC6253962.1"/>
    <property type="molecule type" value="Genomic_DNA"/>
</dbReference>
<dbReference type="RefSeq" id="WP_137630772.1">
    <property type="nucleotide sequence ID" value="NZ_BJDO01000014.1"/>
</dbReference>
<evidence type="ECO:0000313" key="2">
    <source>
        <dbReference type="EMBL" id="MFC6253962.1"/>
    </source>
</evidence>
<sequence>MNIDDRGRASIQADIGFVIFLTLMSLTVIFVDISGNLLWNTVYLGVTVVVMLITYFYGFIPGMLSNLLFIFCQIISTAYINLYLHHAISLKMTFWLILPGLLSGALAMMTQRQQQLQVYNHQLRNRLTEQGAFDAQTNLRTLVAFTMDARVYIENHRRFDLPVTMLVFRIRYYAELQRMLSPDQNQTLLRVISDTLTTVAADNNLSYFLDQEDPTWGMMLHSDEGQAEQLIAQIKANFLNELYEHHQLSQLDTSLTAGLASWNATTMDSPYDLMKQGIRETEYDV</sequence>
<feature type="transmembrane region" description="Helical" evidence="1">
    <location>
        <begin position="67"/>
        <end position="86"/>
    </location>
</feature>
<keyword evidence="1" id="KW-0472">Membrane</keyword>
<feature type="transmembrane region" description="Helical" evidence="1">
    <location>
        <begin position="12"/>
        <end position="31"/>
    </location>
</feature>
<reference evidence="3" key="1">
    <citation type="journal article" date="2019" name="Int. J. Syst. Evol. Microbiol.">
        <title>The Global Catalogue of Microorganisms (GCM) 10K type strain sequencing project: providing services to taxonomists for standard genome sequencing and annotation.</title>
        <authorList>
            <consortium name="The Broad Institute Genomics Platform"/>
            <consortium name="The Broad Institute Genome Sequencing Center for Infectious Disease"/>
            <person name="Wu L."/>
            <person name="Ma J."/>
        </authorList>
    </citation>
    <scope>NUCLEOTIDE SEQUENCE [LARGE SCALE GENOMIC DNA]</scope>
    <source>
        <strain evidence="3">CCM 8950</strain>
    </source>
</reference>
<dbReference type="Proteomes" id="UP001596190">
    <property type="component" value="Unassembled WGS sequence"/>
</dbReference>
<feature type="transmembrane region" description="Helical" evidence="1">
    <location>
        <begin position="37"/>
        <end position="60"/>
    </location>
</feature>